<evidence type="ECO:0000256" key="6">
    <source>
        <dbReference type="ARBA" id="ARBA00022902"/>
    </source>
</evidence>
<proteinExistence type="predicted"/>
<feature type="compositionally biased region" description="Polar residues" evidence="17">
    <location>
        <begin position="70"/>
        <end position="87"/>
    </location>
</feature>
<dbReference type="FunFam" id="1.10.150.50:FF:000008">
    <property type="entry name" value="Neurabin-1 isoform 1-like protein"/>
    <property type="match status" value="1"/>
</dbReference>
<dbReference type="GO" id="GO:0051015">
    <property type="term" value="F:actin filament binding"/>
    <property type="evidence" value="ECO:0007669"/>
    <property type="project" value="TreeGrafter"/>
</dbReference>
<evidence type="ECO:0000256" key="4">
    <source>
        <dbReference type="ARBA" id="ARBA00022553"/>
    </source>
</evidence>
<dbReference type="PROSITE" id="PS50105">
    <property type="entry name" value="SAM_DOMAIN"/>
    <property type="match status" value="1"/>
</dbReference>
<sequence length="679" mass="77541">MTTASELLSDDARARFSHTKALFEQLERQQDVPSFYSPRLQRQPPPPPLPPKPSSPMSQVERSFSDIDRIQSSPATSRFNATTSPPQRQAYDNNNQYTATNNNFEPYWRDGSIYRRQFEKPFDEADTSGSPAITGLKHTTYAVVKTPKEMDDEKGLLETRRGLSPERCDSDNRKVSFSTAPIPVFSAYSVDDYDRKNEDIDPVASCAEYELERRLERMDLFEVDLEKGAEGLGVSIIGMGVGADAGLEKLGIFVKSITPGGAVHRDGRIRVCDQIVSVDGRSLVGVSQLYAANTLRSTSNRVVFTIGREPNLEESEVAQLIQQSLEQDRVRLMGDEEEEEEEVDEPEHTLAPPTIDNERPTTSMISKEEAEIRAKIAALEMELDLTQKKAVRMHDVLDSTKSHCEQLEKKYEQANQMLKNYQEREKELLSREESHVEQLRDKDLHYASLVKQLKERIDELETKLDEMEERRHSIQNLELHELREKLKEKMEKRDERMAYKPGGELPHEDKAVMANLDVVNNKKDAEVSVGSSWTEEYSSPCESPIPRISEPASPALPHKLMHKKLLFPLRKKYSENEFWRATCQPAGLQALHWSVDDVCQLLVSMGLDKYVPEFTINKVNGAKFLELDGNKLKTMGIQNHSDRSLIKKKVKGMKNKIERERKQLERESRTRVIAHTIPM</sequence>
<dbReference type="SUPFAM" id="SSF50156">
    <property type="entry name" value="PDZ domain-like"/>
    <property type="match status" value="1"/>
</dbReference>
<evidence type="ECO:0000256" key="2">
    <source>
        <dbReference type="ARBA" id="ARBA00022473"/>
    </source>
</evidence>
<evidence type="ECO:0000313" key="20">
    <source>
        <dbReference type="EMBL" id="CAB3410759.1"/>
    </source>
</evidence>
<keyword evidence="10" id="KW-0206">Cytoskeleton</keyword>
<evidence type="ECO:0000256" key="11">
    <source>
        <dbReference type="ARBA" id="ARBA00034103"/>
    </source>
</evidence>
<name>A0A8S1FEY4_9PELO</name>
<evidence type="ECO:0000256" key="15">
    <source>
        <dbReference type="ARBA" id="ARBA00082439"/>
    </source>
</evidence>
<dbReference type="InterPro" id="IPR013761">
    <property type="entry name" value="SAM/pointed_sf"/>
</dbReference>
<dbReference type="EMBL" id="CADEPM010000011">
    <property type="protein sequence ID" value="CAB3410759.1"/>
    <property type="molecule type" value="Genomic_DNA"/>
</dbReference>
<evidence type="ECO:0000256" key="14">
    <source>
        <dbReference type="ARBA" id="ARBA00077125"/>
    </source>
</evidence>
<feature type="compositionally biased region" description="Acidic residues" evidence="17">
    <location>
        <begin position="335"/>
        <end position="345"/>
    </location>
</feature>
<reference evidence="20 21" key="1">
    <citation type="submission" date="2020-04" db="EMBL/GenBank/DDBJ databases">
        <authorList>
            <person name="Laetsch R D."/>
            <person name="Stevens L."/>
            <person name="Kumar S."/>
            <person name="Blaxter L. M."/>
        </authorList>
    </citation>
    <scope>NUCLEOTIDE SEQUENCE [LARGE SCALE GENOMIC DNA]</scope>
</reference>
<dbReference type="Gene3D" id="1.10.150.50">
    <property type="entry name" value="Transcription Factor, Ets-1"/>
    <property type="match status" value="1"/>
</dbReference>
<keyword evidence="4" id="KW-0597">Phosphoprotein</keyword>
<dbReference type="GO" id="GO:0007015">
    <property type="term" value="P:actin filament organization"/>
    <property type="evidence" value="ECO:0007669"/>
    <property type="project" value="TreeGrafter"/>
</dbReference>
<keyword evidence="9" id="KW-0009">Actin-binding</keyword>
<evidence type="ECO:0000256" key="1">
    <source>
        <dbReference type="ARBA" id="ARBA00004245"/>
    </source>
</evidence>
<dbReference type="SMART" id="SM00228">
    <property type="entry name" value="PDZ"/>
    <property type="match status" value="1"/>
</dbReference>
<evidence type="ECO:0000256" key="13">
    <source>
        <dbReference type="ARBA" id="ARBA00076637"/>
    </source>
</evidence>
<keyword evidence="8 16" id="KW-0175">Coiled coil</keyword>
<dbReference type="PANTHER" id="PTHR16154:SF6">
    <property type="entry name" value="SPINOPHILIN, ISOFORM J"/>
    <property type="match status" value="1"/>
</dbReference>
<evidence type="ECO:0000259" key="18">
    <source>
        <dbReference type="PROSITE" id="PS50105"/>
    </source>
</evidence>
<dbReference type="InterPro" id="IPR001660">
    <property type="entry name" value="SAM"/>
</dbReference>
<feature type="domain" description="SAM" evidence="18">
    <location>
        <begin position="593"/>
        <end position="656"/>
    </location>
</feature>
<keyword evidence="5" id="KW-0221">Differentiation</keyword>
<dbReference type="Pfam" id="PF17817">
    <property type="entry name" value="PDZ_5"/>
    <property type="match status" value="1"/>
</dbReference>
<gene>
    <name evidence="20" type="ORF">CBOVIS_LOCUS12232</name>
</gene>
<dbReference type="Gene3D" id="2.30.42.10">
    <property type="match status" value="1"/>
</dbReference>
<protein>
    <recommendedName>
        <fullName evidence="12">Neurabin-1</fullName>
    </recommendedName>
    <alternativeName>
        <fullName evidence="14">Neurabin-I</fullName>
    </alternativeName>
    <alternativeName>
        <fullName evidence="13">Neural tissue-specific F-actin-binding protein I</fullName>
    </alternativeName>
    <alternativeName>
        <fullName evidence="15">Protein phosphatase 1 regulatory subunit 9A</fullName>
    </alternativeName>
</protein>
<dbReference type="OrthoDB" id="62701at2759"/>
<feature type="coiled-coil region" evidence="16">
    <location>
        <begin position="643"/>
        <end position="670"/>
    </location>
</feature>
<dbReference type="Pfam" id="PF07647">
    <property type="entry name" value="SAM_2"/>
    <property type="match status" value="1"/>
</dbReference>
<dbReference type="SUPFAM" id="SSF47769">
    <property type="entry name" value="SAM/Pointed domain"/>
    <property type="match status" value="1"/>
</dbReference>
<dbReference type="GO" id="GO:0019722">
    <property type="term" value="P:calcium-mediated signaling"/>
    <property type="evidence" value="ECO:0007669"/>
    <property type="project" value="TreeGrafter"/>
</dbReference>
<dbReference type="PROSITE" id="PS50106">
    <property type="entry name" value="PDZ"/>
    <property type="match status" value="1"/>
</dbReference>
<evidence type="ECO:0000313" key="21">
    <source>
        <dbReference type="Proteomes" id="UP000494206"/>
    </source>
</evidence>
<keyword evidence="6" id="KW-0524">Neurogenesis</keyword>
<accession>A0A8S1FEY4</accession>
<feature type="compositionally biased region" description="Low complexity" evidence="17">
    <location>
        <begin position="90"/>
        <end position="103"/>
    </location>
</feature>
<dbReference type="FunFam" id="2.30.42.10:FF:000010">
    <property type="entry name" value="Neurabin-1 isoform 1"/>
    <property type="match status" value="1"/>
</dbReference>
<dbReference type="InterPro" id="IPR043446">
    <property type="entry name" value="Neurabin-like"/>
</dbReference>
<dbReference type="AlphaFoldDB" id="A0A8S1FEY4"/>
<dbReference type="GO" id="GO:0031175">
    <property type="term" value="P:neuron projection development"/>
    <property type="evidence" value="ECO:0007669"/>
    <property type="project" value="TreeGrafter"/>
</dbReference>
<evidence type="ECO:0000256" key="3">
    <source>
        <dbReference type="ARBA" id="ARBA00022490"/>
    </source>
</evidence>
<organism evidence="20 21">
    <name type="scientific">Caenorhabditis bovis</name>
    <dbReference type="NCBI Taxonomy" id="2654633"/>
    <lineage>
        <taxon>Eukaryota</taxon>
        <taxon>Metazoa</taxon>
        <taxon>Ecdysozoa</taxon>
        <taxon>Nematoda</taxon>
        <taxon>Chromadorea</taxon>
        <taxon>Rhabditida</taxon>
        <taxon>Rhabditina</taxon>
        <taxon>Rhabditomorpha</taxon>
        <taxon>Rhabditoidea</taxon>
        <taxon>Rhabditidae</taxon>
        <taxon>Peloderinae</taxon>
        <taxon>Caenorhabditis</taxon>
    </lineage>
</organism>
<evidence type="ECO:0000256" key="9">
    <source>
        <dbReference type="ARBA" id="ARBA00023203"/>
    </source>
</evidence>
<dbReference type="InterPro" id="IPR001478">
    <property type="entry name" value="PDZ"/>
</dbReference>
<feature type="region of interest" description="Disordered" evidence="17">
    <location>
        <begin position="27"/>
        <end position="104"/>
    </location>
</feature>
<feature type="coiled-coil region" evidence="16">
    <location>
        <begin position="369"/>
        <end position="492"/>
    </location>
</feature>
<evidence type="ECO:0000256" key="12">
    <source>
        <dbReference type="ARBA" id="ARBA00067399"/>
    </source>
</evidence>
<dbReference type="InterPro" id="IPR040645">
    <property type="entry name" value="Neurabin-1/2_PDZ"/>
</dbReference>
<feature type="region of interest" description="Disordered" evidence="17">
    <location>
        <begin position="334"/>
        <end position="360"/>
    </location>
</feature>
<evidence type="ECO:0000256" key="16">
    <source>
        <dbReference type="SAM" id="Coils"/>
    </source>
</evidence>
<comment type="subcellular location">
    <subcellularLocation>
        <location evidence="1">Cytoplasm</location>
        <location evidence="1">Cytoskeleton</location>
    </subcellularLocation>
    <subcellularLocation>
        <location evidence="11">Synapse</location>
    </subcellularLocation>
</comment>
<keyword evidence="21" id="KW-1185">Reference proteome</keyword>
<dbReference type="InterPro" id="IPR036034">
    <property type="entry name" value="PDZ_sf"/>
</dbReference>
<evidence type="ECO:0000256" key="17">
    <source>
        <dbReference type="SAM" id="MobiDB-lite"/>
    </source>
</evidence>
<dbReference type="Pfam" id="PF00595">
    <property type="entry name" value="PDZ"/>
    <property type="match status" value="1"/>
</dbReference>
<keyword evidence="2" id="KW-0217">Developmental protein</keyword>
<dbReference type="GO" id="GO:0015629">
    <property type="term" value="C:actin cytoskeleton"/>
    <property type="evidence" value="ECO:0007669"/>
    <property type="project" value="TreeGrafter"/>
</dbReference>
<dbReference type="PANTHER" id="PTHR16154">
    <property type="entry name" value="NEURABIN"/>
    <property type="match status" value="1"/>
</dbReference>
<dbReference type="CDD" id="cd06790">
    <property type="entry name" value="PDZ_neurabin-like"/>
    <property type="match status" value="1"/>
</dbReference>
<dbReference type="GO" id="GO:0005737">
    <property type="term" value="C:cytoplasm"/>
    <property type="evidence" value="ECO:0007669"/>
    <property type="project" value="TreeGrafter"/>
</dbReference>
<comment type="caution">
    <text evidence="20">The sequence shown here is derived from an EMBL/GenBank/DDBJ whole genome shotgun (WGS) entry which is preliminary data.</text>
</comment>
<keyword evidence="7" id="KW-0770">Synapse</keyword>
<evidence type="ECO:0000256" key="7">
    <source>
        <dbReference type="ARBA" id="ARBA00023018"/>
    </source>
</evidence>
<dbReference type="CDD" id="cd09512">
    <property type="entry name" value="SAM_Neurabin-like"/>
    <property type="match status" value="1"/>
</dbReference>
<feature type="compositionally biased region" description="Pro residues" evidence="17">
    <location>
        <begin position="43"/>
        <end position="54"/>
    </location>
</feature>
<evidence type="ECO:0000259" key="19">
    <source>
        <dbReference type="PROSITE" id="PS50106"/>
    </source>
</evidence>
<evidence type="ECO:0000256" key="10">
    <source>
        <dbReference type="ARBA" id="ARBA00023212"/>
    </source>
</evidence>
<dbReference type="SMART" id="SM00454">
    <property type="entry name" value="SAM"/>
    <property type="match status" value="1"/>
</dbReference>
<evidence type="ECO:0000256" key="5">
    <source>
        <dbReference type="ARBA" id="ARBA00022782"/>
    </source>
</evidence>
<keyword evidence="3" id="KW-0963">Cytoplasm</keyword>
<feature type="domain" description="PDZ" evidence="19">
    <location>
        <begin position="222"/>
        <end position="310"/>
    </location>
</feature>
<dbReference type="GO" id="GO:0030425">
    <property type="term" value="C:dendrite"/>
    <property type="evidence" value="ECO:0007669"/>
    <property type="project" value="TreeGrafter"/>
</dbReference>
<evidence type="ECO:0000256" key="8">
    <source>
        <dbReference type="ARBA" id="ARBA00023054"/>
    </source>
</evidence>
<dbReference type="GO" id="GO:0014069">
    <property type="term" value="C:postsynaptic density"/>
    <property type="evidence" value="ECO:0007669"/>
    <property type="project" value="TreeGrafter"/>
</dbReference>
<dbReference type="Proteomes" id="UP000494206">
    <property type="component" value="Unassembled WGS sequence"/>
</dbReference>